<dbReference type="KEGG" id="palw:PSAL_023010"/>
<feature type="compositionally biased region" description="Basic and acidic residues" evidence="1">
    <location>
        <begin position="98"/>
        <end position="137"/>
    </location>
</feature>
<keyword evidence="2" id="KW-0812">Transmembrane</keyword>
<dbReference type="Proteomes" id="UP000283786">
    <property type="component" value="Chromosome"/>
</dbReference>
<feature type="region of interest" description="Disordered" evidence="1">
    <location>
        <begin position="77"/>
        <end position="137"/>
    </location>
</feature>
<feature type="transmembrane region" description="Helical" evidence="2">
    <location>
        <begin position="12"/>
        <end position="36"/>
    </location>
</feature>
<accession>A0A418SDE2</accession>
<gene>
    <name evidence="3" type="ORF">PSAL_023010</name>
</gene>
<dbReference type="EMBL" id="CP060436">
    <property type="protein sequence ID" value="QPM91058.1"/>
    <property type="molecule type" value="Genomic_DNA"/>
</dbReference>
<organism evidence="3 4">
    <name type="scientific">Pseudooceanicola algae</name>
    <dbReference type="NCBI Taxonomy" id="1537215"/>
    <lineage>
        <taxon>Bacteria</taxon>
        <taxon>Pseudomonadati</taxon>
        <taxon>Pseudomonadota</taxon>
        <taxon>Alphaproteobacteria</taxon>
        <taxon>Rhodobacterales</taxon>
        <taxon>Paracoccaceae</taxon>
        <taxon>Pseudooceanicola</taxon>
    </lineage>
</organism>
<sequence length="137" mass="14491">MTYNSPTFTPAGILGLGLSATATMISAGLLQYGRFLPRALRASSRRLSVPRARAFSEPVSAPLDDPMHGAHPGVVMASTVVSSTSNDKDATEAGPITEETHAPHDGKTDKAADPDAKQTPPDRAEPLVEHNHDHKDD</sequence>
<evidence type="ECO:0000256" key="1">
    <source>
        <dbReference type="SAM" id="MobiDB-lite"/>
    </source>
</evidence>
<proteinExistence type="predicted"/>
<name>A0A418SDE2_9RHOB</name>
<reference evidence="3 4" key="1">
    <citation type="submission" date="2020-08" db="EMBL/GenBank/DDBJ databases">
        <title>Genome sequence of Rhodobacteraceae bacterium Lw-13e.</title>
        <authorList>
            <person name="Poehlein A."/>
            <person name="Wolter L."/>
            <person name="Daniel R."/>
            <person name="Brinkhoff T."/>
        </authorList>
    </citation>
    <scope>NUCLEOTIDE SEQUENCE [LARGE SCALE GENOMIC DNA]</scope>
    <source>
        <strain evidence="3 4">Lw-13e</strain>
    </source>
</reference>
<dbReference type="AlphaFoldDB" id="A0A418SDE2"/>
<keyword evidence="2" id="KW-0472">Membrane</keyword>
<evidence type="ECO:0000313" key="4">
    <source>
        <dbReference type="Proteomes" id="UP000283786"/>
    </source>
</evidence>
<dbReference type="RefSeq" id="WP_147407654.1">
    <property type="nucleotide sequence ID" value="NZ_CP060436.1"/>
</dbReference>
<keyword evidence="4" id="KW-1185">Reference proteome</keyword>
<evidence type="ECO:0000313" key="3">
    <source>
        <dbReference type="EMBL" id="QPM91058.1"/>
    </source>
</evidence>
<protein>
    <submittedName>
        <fullName evidence="3">Uncharacterized protein</fullName>
    </submittedName>
</protein>
<keyword evidence="2" id="KW-1133">Transmembrane helix</keyword>
<evidence type="ECO:0000256" key="2">
    <source>
        <dbReference type="SAM" id="Phobius"/>
    </source>
</evidence>